<dbReference type="InterPro" id="IPR019108">
    <property type="entry name" value="Caa3_assmbl_CtaG-rel"/>
</dbReference>
<keyword evidence="3 6" id="KW-0812">Transmembrane</keyword>
<feature type="transmembrane region" description="Helical" evidence="6">
    <location>
        <begin position="231"/>
        <end position="253"/>
    </location>
</feature>
<feature type="transmembrane region" description="Helical" evidence="6">
    <location>
        <begin position="180"/>
        <end position="202"/>
    </location>
</feature>
<evidence type="ECO:0000256" key="3">
    <source>
        <dbReference type="ARBA" id="ARBA00022692"/>
    </source>
</evidence>
<dbReference type="EMBL" id="JAAXLS010000002">
    <property type="protein sequence ID" value="NKQ52519.1"/>
    <property type="molecule type" value="Genomic_DNA"/>
</dbReference>
<evidence type="ECO:0000256" key="1">
    <source>
        <dbReference type="ARBA" id="ARBA00004651"/>
    </source>
</evidence>
<keyword evidence="5 6" id="KW-0472">Membrane</keyword>
<comment type="subcellular location">
    <subcellularLocation>
        <location evidence="1">Cell membrane</location>
        <topology evidence="1">Multi-pass membrane protein</topology>
    </subcellularLocation>
</comment>
<dbReference type="Proteomes" id="UP000715441">
    <property type="component" value="Unassembled WGS sequence"/>
</dbReference>
<evidence type="ECO:0000256" key="4">
    <source>
        <dbReference type="ARBA" id="ARBA00022989"/>
    </source>
</evidence>
<feature type="transmembrane region" description="Helical" evidence="6">
    <location>
        <begin position="80"/>
        <end position="103"/>
    </location>
</feature>
<organism evidence="7 8">
    <name type="scientific">Amycolatopsis acididurans</name>
    <dbReference type="NCBI Taxonomy" id="2724524"/>
    <lineage>
        <taxon>Bacteria</taxon>
        <taxon>Bacillati</taxon>
        <taxon>Actinomycetota</taxon>
        <taxon>Actinomycetes</taxon>
        <taxon>Pseudonocardiales</taxon>
        <taxon>Pseudonocardiaceae</taxon>
        <taxon>Amycolatopsis</taxon>
    </lineage>
</organism>
<evidence type="ECO:0000256" key="6">
    <source>
        <dbReference type="SAM" id="Phobius"/>
    </source>
</evidence>
<evidence type="ECO:0000313" key="8">
    <source>
        <dbReference type="Proteomes" id="UP000715441"/>
    </source>
</evidence>
<protein>
    <submittedName>
        <fullName evidence="7">Cytochrome c oxidase assembly protein</fullName>
    </submittedName>
</protein>
<evidence type="ECO:0000313" key="7">
    <source>
        <dbReference type="EMBL" id="NKQ52519.1"/>
    </source>
</evidence>
<feature type="transmembrane region" description="Helical" evidence="6">
    <location>
        <begin position="147"/>
        <end position="168"/>
    </location>
</feature>
<proteinExistence type="predicted"/>
<gene>
    <name evidence="7" type="ORF">HFP15_06465</name>
</gene>
<dbReference type="Pfam" id="PF09678">
    <property type="entry name" value="Caa3_CtaG"/>
    <property type="match status" value="1"/>
</dbReference>
<feature type="transmembrane region" description="Helical" evidence="6">
    <location>
        <begin position="115"/>
        <end position="135"/>
    </location>
</feature>
<name>A0ABX1IYJ0_9PSEU</name>
<dbReference type="RefSeq" id="WP_168512394.1">
    <property type="nucleotide sequence ID" value="NZ_JAAXLS010000002.1"/>
</dbReference>
<evidence type="ECO:0000256" key="5">
    <source>
        <dbReference type="ARBA" id="ARBA00023136"/>
    </source>
</evidence>
<evidence type="ECO:0000256" key="2">
    <source>
        <dbReference type="ARBA" id="ARBA00022475"/>
    </source>
</evidence>
<reference evidence="7 8" key="1">
    <citation type="submission" date="2020-04" db="EMBL/GenBank/DDBJ databases">
        <title>Novel species.</title>
        <authorList>
            <person name="Teo W.F.A."/>
            <person name="Lipun K."/>
            <person name="Srisuk N."/>
            <person name="Duangmal K."/>
        </authorList>
    </citation>
    <scope>NUCLEOTIDE SEQUENCE [LARGE SCALE GENOMIC DNA]</scope>
    <source>
        <strain evidence="7 8">K13G38</strain>
    </source>
</reference>
<feature type="transmembrane region" description="Helical" evidence="6">
    <location>
        <begin position="12"/>
        <end position="34"/>
    </location>
</feature>
<keyword evidence="2" id="KW-1003">Cell membrane</keyword>
<keyword evidence="8" id="KW-1185">Reference proteome</keyword>
<accession>A0ABX1IYJ0</accession>
<sequence>MTTPLSWHALFAAWDMPVAAAVLVVLAAGLYLWGARRARPWPLGRTAWFLGGLVVVVVAVGSSVNAYSGVLFSMHMAQHLLLIAVAPTLLVLGRPLALLHAALGERPVLDRVVRLVTHPLPALGVYAAVVAGTHLTPFLQGALTHPALHGLEEVAYLVAGYLVLLPVLGDSPVRPPLPPVLGLVVLFLGMVIDTVVGVSLLMTPHEPFPAYAAVARDWGPGLIEDLHWGGAAMWVGGDILMAALAIIVIGRWVSAPDHGNDLGPWLEAARRSALGSEDSTADVDDDEDALRAYNAMLARLASGRRPGGREPRS</sequence>
<keyword evidence="4 6" id="KW-1133">Transmembrane helix</keyword>
<feature type="transmembrane region" description="Helical" evidence="6">
    <location>
        <begin position="46"/>
        <end position="68"/>
    </location>
</feature>
<comment type="caution">
    <text evidence="7">The sequence shown here is derived from an EMBL/GenBank/DDBJ whole genome shotgun (WGS) entry which is preliminary data.</text>
</comment>